<dbReference type="NCBIfam" id="TIGR00045">
    <property type="entry name" value="glycerate kinase"/>
    <property type="match status" value="1"/>
</dbReference>
<keyword evidence="2 4" id="KW-0808">Transferase</keyword>
<dbReference type="InterPro" id="IPR018193">
    <property type="entry name" value="Glyc_kinase_flavodox-like_fold"/>
</dbReference>
<reference evidence="5" key="1">
    <citation type="submission" date="2020-10" db="EMBL/GenBank/DDBJ databases">
        <title>Sequencing the genomes of 1000 actinobacteria strains.</title>
        <authorList>
            <person name="Klenk H.-P."/>
        </authorList>
    </citation>
    <scope>NUCLEOTIDE SEQUENCE</scope>
    <source>
        <strain evidence="5">DSM 45354</strain>
    </source>
</reference>
<evidence type="ECO:0000313" key="5">
    <source>
        <dbReference type="EMBL" id="MBE1612256.1"/>
    </source>
</evidence>
<dbReference type="AlphaFoldDB" id="A0A927RPL5"/>
<evidence type="ECO:0000256" key="4">
    <source>
        <dbReference type="PIRNR" id="PIRNR006078"/>
    </source>
</evidence>
<gene>
    <name evidence="5" type="ORF">HEB94_009104</name>
</gene>
<comment type="caution">
    <text evidence="5">The sequence shown here is derived from an EMBL/GenBank/DDBJ whole genome shotgun (WGS) entry which is preliminary data.</text>
</comment>
<keyword evidence="6" id="KW-1185">Reference proteome</keyword>
<evidence type="ECO:0000313" key="6">
    <source>
        <dbReference type="Proteomes" id="UP000638648"/>
    </source>
</evidence>
<evidence type="ECO:0000256" key="3">
    <source>
        <dbReference type="ARBA" id="ARBA00022777"/>
    </source>
</evidence>
<keyword evidence="3 4" id="KW-0418">Kinase</keyword>
<dbReference type="InterPro" id="IPR036129">
    <property type="entry name" value="Glycerate_kinase_sf"/>
</dbReference>
<dbReference type="InterPro" id="IPR018197">
    <property type="entry name" value="Glycerate_kinase_RE-like"/>
</dbReference>
<comment type="similarity">
    <text evidence="1 4">Belongs to the glycerate kinase type-1 family.</text>
</comment>
<dbReference type="Gene3D" id="3.90.1510.10">
    <property type="entry name" value="Glycerate kinase, domain 2"/>
    <property type="match status" value="1"/>
</dbReference>
<dbReference type="Pfam" id="PF02595">
    <property type="entry name" value="Gly_kinase"/>
    <property type="match status" value="1"/>
</dbReference>
<dbReference type="RefSeq" id="WP_192755337.1">
    <property type="nucleotide sequence ID" value="NZ_BAABJL010000005.1"/>
</dbReference>
<evidence type="ECO:0000256" key="1">
    <source>
        <dbReference type="ARBA" id="ARBA00006284"/>
    </source>
</evidence>
<dbReference type="PIRSF" id="PIRSF006078">
    <property type="entry name" value="GlxK"/>
    <property type="match status" value="1"/>
</dbReference>
<dbReference type="EC" id="2.7.1.31" evidence="5"/>
<name>A0A927RPL5_9ACTN</name>
<dbReference type="EMBL" id="JADBEM010000001">
    <property type="protein sequence ID" value="MBE1612256.1"/>
    <property type="molecule type" value="Genomic_DNA"/>
</dbReference>
<dbReference type="SUPFAM" id="SSF110738">
    <property type="entry name" value="Glycerate kinase I"/>
    <property type="match status" value="1"/>
</dbReference>
<protein>
    <submittedName>
        <fullName evidence="5">Glycerate kinase</fullName>
        <ecNumber evidence="5">2.7.1.31</ecNumber>
    </submittedName>
</protein>
<dbReference type="PANTHER" id="PTHR21599:SF0">
    <property type="entry name" value="GLYCERATE KINASE"/>
    <property type="match status" value="1"/>
</dbReference>
<dbReference type="Gene3D" id="3.40.50.10350">
    <property type="entry name" value="Glycerate kinase, domain 1"/>
    <property type="match status" value="1"/>
</dbReference>
<dbReference type="PANTHER" id="PTHR21599">
    <property type="entry name" value="GLYCERATE KINASE"/>
    <property type="match status" value="1"/>
</dbReference>
<dbReference type="GO" id="GO:0008887">
    <property type="term" value="F:glycerate kinase activity"/>
    <property type="evidence" value="ECO:0007669"/>
    <property type="project" value="UniProtKB-UniRule"/>
</dbReference>
<dbReference type="Proteomes" id="UP000638648">
    <property type="component" value="Unassembled WGS sequence"/>
</dbReference>
<evidence type="ECO:0000256" key="2">
    <source>
        <dbReference type="ARBA" id="ARBA00022679"/>
    </source>
</evidence>
<accession>A0A927RPL5</accession>
<dbReference type="InterPro" id="IPR004381">
    <property type="entry name" value="Glycerate_kinase"/>
</dbReference>
<dbReference type="GO" id="GO:0031388">
    <property type="term" value="P:organic acid phosphorylation"/>
    <property type="evidence" value="ECO:0007669"/>
    <property type="project" value="UniProtKB-UniRule"/>
</dbReference>
<organism evidence="5 6">
    <name type="scientific">Actinopolymorpha pittospori</name>
    <dbReference type="NCBI Taxonomy" id="648752"/>
    <lineage>
        <taxon>Bacteria</taxon>
        <taxon>Bacillati</taxon>
        <taxon>Actinomycetota</taxon>
        <taxon>Actinomycetes</taxon>
        <taxon>Propionibacteriales</taxon>
        <taxon>Actinopolymorphaceae</taxon>
        <taxon>Actinopolymorpha</taxon>
    </lineage>
</organism>
<proteinExistence type="inferred from homology"/>
<sequence length="385" mass="38900">MAVGSGHPADALSSRTVVIAPDKFKHSLTALEVSRALARGIHDVRPDAPIDVAPIADGGDGTVDAAIAAGFEPLPVTVVNAIGTPVDSVVARRGRQAVVELANTCGMSTLPGAALHPMTAHTVGVGQAIAAALDHGCDDIVLGLGGSASTDAGTGLLVGLGARLLDRDGLPVEPGAAGLGRIVAVDLDGLHPGLRDARIRIAADVTCPLLGPEGSVAVFGPQKGLTGEAADQVEREIDEFAALVQELSGRDIRTLRGGGAAGGVAATAYGLLDAEIIEGAAFVLDILGFERHLGGARVVVTGEGRCDDQTLHGKAPAAIAHLARRSGVPVFLVAGEIAMSEEGREKLGVQRTWSLMEAAGGDRAVALAEAERLLAEVGRQIGATL</sequence>